<proteinExistence type="predicted"/>
<dbReference type="Proteomes" id="UP000217720">
    <property type="component" value="Unassembled WGS sequence"/>
</dbReference>
<accession>A0A2H1IGL0</accession>
<dbReference type="EMBL" id="CP017150">
    <property type="protein sequence ID" value="AOP54413.1"/>
    <property type="molecule type" value="Genomic_DNA"/>
</dbReference>
<dbReference type="Proteomes" id="UP000094793">
    <property type="component" value="Chromosome"/>
</dbReference>
<organism evidence="2 8">
    <name type="scientific">Brevibacterium aurantiacum</name>
    <dbReference type="NCBI Taxonomy" id="273384"/>
    <lineage>
        <taxon>Bacteria</taxon>
        <taxon>Bacillati</taxon>
        <taxon>Actinomycetota</taxon>
        <taxon>Actinomycetes</taxon>
        <taxon>Micrococcales</taxon>
        <taxon>Brevibacteriaceae</taxon>
        <taxon>Brevibacterium</taxon>
    </lineage>
</organism>
<evidence type="ECO:0000313" key="8">
    <source>
        <dbReference type="Proteomes" id="UP000094793"/>
    </source>
</evidence>
<dbReference type="InterPro" id="IPR007037">
    <property type="entry name" value="SIP_rossman_dom"/>
</dbReference>
<dbReference type="EMBL" id="CP025330">
    <property type="protein sequence ID" value="AZT94178.1"/>
    <property type="molecule type" value="Genomic_DNA"/>
</dbReference>
<evidence type="ECO:0000313" key="5">
    <source>
        <dbReference type="EMBL" id="PCC48745.1"/>
    </source>
</evidence>
<reference evidence="8" key="2">
    <citation type="submission" date="2016-09" db="EMBL/GenBank/DDBJ databases">
        <title>Complete Genome Sequence of Brevibacterium linens SMQ-1335.</title>
        <authorList>
            <person name="de Melo A.G."/>
            <person name="Labrie S.J."/>
            <person name="Dumaresq J."/>
            <person name="Roberts R.J."/>
            <person name="Tremblay D.M."/>
            <person name="Moineau S."/>
        </authorList>
    </citation>
    <scope>NUCLEOTIDE SEQUENCE [LARGE SCALE GENOMIC DNA]</scope>
    <source>
        <strain evidence="8">SMQ-1335</strain>
    </source>
</reference>
<evidence type="ECO:0000313" key="6">
    <source>
        <dbReference type="EMBL" id="PCC54843.1"/>
    </source>
</evidence>
<dbReference type="Pfam" id="PF04954">
    <property type="entry name" value="SIP"/>
    <property type="match status" value="1"/>
</dbReference>
<dbReference type="GO" id="GO:0016491">
    <property type="term" value="F:oxidoreductase activity"/>
    <property type="evidence" value="ECO:0007669"/>
    <property type="project" value="InterPro"/>
</dbReference>
<reference evidence="3 13" key="6">
    <citation type="submission" date="2017-12" db="EMBL/GenBank/DDBJ databases">
        <authorList>
            <person name="Levesque S."/>
        </authorList>
    </citation>
    <scope>NUCLEOTIDE SEQUENCE [LARGE SCALE GENOMIC DNA]</scope>
    <source>
        <strain evidence="3 13">SMQ-1417</strain>
    </source>
</reference>
<accession>A0A1D7W5U0</accession>
<dbReference type="EMBL" id="NRGO01000027">
    <property type="protein sequence ID" value="PCC48745.1"/>
    <property type="molecule type" value="Genomic_DNA"/>
</dbReference>
<dbReference type="PATRIC" id="fig|1703.10.peg.2791"/>
<dbReference type="EMBL" id="NRHA01000007">
    <property type="protein sequence ID" value="PCC54843.1"/>
    <property type="molecule type" value="Genomic_DNA"/>
</dbReference>
<dbReference type="PANTHER" id="PTHR30157:SF0">
    <property type="entry name" value="NADPH-DEPENDENT FERRIC-CHELATE REDUCTASE"/>
    <property type="match status" value="1"/>
</dbReference>
<dbReference type="Gene3D" id="3.40.50.80">
    <property type="entry name" value="Nucleotide-binding domain of ferredoxin-NADP reductase (FNR) module"/>
    <property type="match status" value="1"/>
</dbReference>
<dbReference type="PROSITE" id="PS51384">
    <property type="entry name" value="FAD_FR"/>
    <property type="match status" value="1"/>
</dbReference>
<dbReference type="EMBL" id="NRGX01000001">
    <property type="protein sequence ID" value="PCC17253.1"/>
    <property type="molecule type" value="Genomic_DNA"/>
</dbReference>
<dbReference type="eggNOG" id="COG2375">
    <property type="taxonomic scope" value="Bacteria"/>
</dbReference>
<reference evidence="12" key="4">
    <citation type="submission" date="2017-03" db="EMBL/GenBank/DDBJ databases">
        <authorList>
            <person name="Monnet C."/>
        </authorList>
    </citation>
    <scope>NUCLEOTIDE SEQUENCE [LARGE SCALE GENOMIC DNA]</scope>
    <source>
        <strain evidence="12">CNRZ 920</strain>
    </source>
</reference>
<dbReference type="GeneID" id="60907030"/>
<evidence type="ECO:0000313" key="9">
    <source>
        <dbReference type="Proteomes" id="UP000217720"/>
    </source>
</evidence>
<evidence type="ECO:0000313" key="13">
    <source>
        <dbReference type="Proteomes" id="UP000283000"/>
    </source>
</evidence>
<dbReference type="EMBL" id="FXZG01000004">
    <property type="protein sequence ID" value="SMX74323.1"/>
    <property type="molecule type" value="Genomic_DNA"/>
</dbReference>
<dbReference type="PANTHER" id="PTHR30157">
    <property type="entry name" value="FERRIC REDUCTASE, NADPH-DEPENDENT"/>
    <property type="match status" value="1"/>
</dbReference>
<name>A0A1D7W5U0_BREAU</name>
<reference evidence="9 10" key="3">
    <citation type="journal article" date="2017" name="Elife">
        <title>Extensive horizontal gene transfer in cheese-associated bacteria.</title>
        <authorList>
            <person name="Bonham K.S."/>
            <person name="Wolfe B.E."/>
            <person name="Dutton R.J."/>
        </authorList>
    </citation>
    <scope>NUCLEOTIDE SEQUENCE [LARGE SCALE GENOMIC DNA]</scope>
    <source>
        <strain evidence="6 10">738_8</strain>
        <strain evidence="5 9">900_6</strain>
        <strain evidence="4 11">JB5</strain>
    </source>
</reference>
<dbReference type="InterPro" id="IPR013113">
    <property type="entry name" value="SIP_FAD-bd"/>
</dbReference>
<dbReference type="InterPro" id="IPR017938">
    <property type="entry name" value="Riboflavin_synthase-like_b-brl"/>
</dbReference>
<dbReference type="InterPro" id="IPR039261">
    <property type="entry name" value="FNR_nucleotide-bd"/>
</dbReference>
<feature type="domain" description="FAD-binding FR-type" evidence="1">
    <location>
        <begin position="16"/>
        <end position="140"/>
    </location>
</feature>
<dbReference type="SUPFAM" id="SSF63380">
    <property type="entry name" value="Riboflavin synthase domain-like"/>
    <property type="match status" value="1"/>
</dbReference>
<dbReference type="CDD" id="cd06193">
    <property type="entry name" value="siderophore_interacting"/>
    <property type="match status" value="1"/>
</dbReference>
<dbReference type="InterPro" id="IPR017927">
    <property type="entry name" value="FAD-bd_FR_type"/>
</dbReference>
<dbReference type="Pfam" id="PF08021">
    <property type="entry name" value="FAD_binding_9"/>
    <property type="match status" value="1"/>
</dbReference>
<dbReference type="Proteomes" id="UP000218377">
    <property type="component" value="Unassembled WGS sequence"/>
</dbReference>
<evidence type="ECO:0000313" key="2">
    <source>
        <dbReference type="EMBL" id="AOP54413.1"/>
    </source>
</evidence>
<evidence type="ECO:0000313" key="12">
    <source>
        <dbReference type="Proteomes" id="UP000234289"/>
    </source>
</evidence>
<accession>A0A2A3ZTQ4</accession>
<evidence type="ECO:0000259" key="1">
    <source>
        <dbReference type="PROSITE" id="PS51384"/>
    </source>
</evidence>
<reference evidence="2" key="1">
    <citation type="submission" date="2016-09" db="EMBL/GenBank/DDBJ databases">
        <title>Complete Genome Sequence of Brevibacterium aurantiacum SMQ-1335.</title>
        <authorList>
            <person name="de Melo A.G."/>
            <person name="Labrie S.J."/>
            <person name="Dumaresq J."/>
            <person name="Roberts R.J."/>
            <person name="Tremblay D.M."/>
            <person name="Moineau S."/>
        </authorList>
    </citation>
    <scope>NUCLEOTIDE SEQUENCE</scope>
    <source>
        <strain evidence="2">SMQ-1335</strain>
    </source>
</reference>
<dbReference type="Proteomes" id="UP000217881">
    <property type="component" value="Unassembled WGS sequence"/>
</dbReference>
<dbReference type="Proteomes" id="UP000283000">
    <property type="component" value="Chromosome"/>
</dbReference>
<protein>
    <submittedName>
        <fullName evidence="7">NADPH-dependent ferric siderophore reductase, contains FAD-binding and SIP domains</fullName>
    </submittedName>
    <submittedName>
        <fullName evidence="2">Siderophore-interacting protein</fullName>
    </submittedName>
</protein>
<evidence type="ECO:0000313" key="4">
    <source>
        <dbReference type="EMBL" id="PCC17253.1"/>
    </source>
</evidence>
<evidence type="ECO:0000313" key="3">
    <source>
        <dbReference type="EMBL" id="AZT94178.1"/>
    </source>
</evidence>
<dbReference type="RefSeq" id="WP_009882699.1">
    <property type="nucleotide sequence ID" value="NZ_AAGP01000009.1"/>
</dbReference>
<dbReference type="InterPro" id="IPR039374">
    <property type="entry name" value="SIP_fam"/>
</dbReference>
<evidence type="ECO:0000313" key="7">
    <source>
        <dbReference type="EMBL" id="SMX74323.1"/>
    </source>
</evidence>
<dbReference type="AlphaFoldDB" id="A0A1D7W5U0"/>
<sequence length="272" mass="29744">MSTTHTTQNSSARPPRPQAILTVHEVTAISPNLIRIRAGGEGFDALNSNEATDKYVKLMFADPAHGLTPPYDLAELRENSPEKLPRNRTYTVREINEDEKWLSLDFVIHGDEGVAGPWAKTAQPGDTIVMVGAGGKYRPNPDAAWHLLIADHTAIPAVSTALEAMDTEAKGTVIAAVADEADRLLPATPAGVTVVWVDNDDELISAVRELDWSEGTPQVFAHGERGTIKTIRTVLKEHEVPRESLSISAYWARGRAEDQFQAEKREPIGKID</sequence>
<reference evidence="3 13" key="7">
    <citation type="submission" date="2019-01" db="EMBL/GenBank/DDBJ databases">
        <title>Comparative genomic analysis of Brevibacterium aurantiacum sheds light on its evolution and its adaptation to smear-ripened cheeses.</title>
        <authorList>
            <person name="Moineau S."/>
        </authorList>
    </citation>
    <scope>NUCLEOTIDE SEQUENCE [LARGE SCALE GENOMIC DNA]</scope>
    <source>
        <strain evidence="3 13">SMQ-1417</strain>
    </source>
</reference>
<dbReference type="Proteomes" id="UP000234289">
    <property type="component" value="Unassembled WGS sequence"/>
</dbReference>
<dbReference type="KEGG" id="blin:BLSMQ_2707"/>
<reference evidence="7" key="5">
    <citation type="submission" date="2017-03" db="EMBL/GenBank/DDBJ databases">
        <authorList>
            <person name="Afonso C.L."/>
            <person name="Miller P.J."/>
            <person name="Scott M.A."/>
            <person name="Spackman E."/>
            <person name="Goraichik I."/>
            <person name="Dimitrov K.M."/>
            <person name="Suarez D.L."/>
            <person name="Swayne D.E."/>
        </authorList>
    </citation>
    <scope>NUCLEOTIDE SEQUENCE [LARGE SCALE GENOMIC DNA]</scope>
    <source>
        <strain evidence="7">CNRZ 920</strain>
    </source>
</reference>
<dbReference type="OrthoDB" id="9814826at2"/>
<dbReference type="Gene3D" id="2.40.30.10">
    <property type="entry name" value="Translation factors"/>
    <property type="match status" value="1"/>
</dbReference>
<evidence type="ECO:0000313" key="11">
    <source>
        <dbReference type="Proteomes" id="UP000218377"/>
    </source>
</evidence>
<gene>
    <name evidence="7" type="ORF">BAUR920_01021</name>
    <name evidence="2" type="ORF">BLSMQ_2707</name>
    <name evidence="6" type="ORF">CIK59_04870</name>
    <name evidence="5" type="ORF">CIK62_16950</name>
    <name evidence="4" type="ORF">CIK79_02415</name>
    <name evidence="3" type="ORF">CXR23_14310</name>
</gene>
<evidence type="ECO:0000313" key="10">
    <source>
        <dbReference type="Proteomes" id="UP000217881"/>
    </source>
</evidence>